<dbReference type="Proteomes" id="UP000019484">
    <property type="component" value="Unassembled WGS sequence"/>
</dbReference>
<reference evidence="2 3" key="1">
    <citation type="submission" date="2013-03" db="EMBL/GenBank/DDBJ databases">
        <title>The Genome Sequence of Capronia coronata CBS 617.96.</title>
        <authorList>
            <consortium name="The Broad Institute Genomics Platform"/>
            <person name="Cuomo C."/>
            <person name="de Hoog S."/>
            <person name="Gorbushina A."/>
            <person name="Walker B."/>
            <person name="Young S.K."/>
            <person name="Zeng Q."/>
            <person name="Gargeya S."/>
            <person name="Fitzgerald M."/>
            <person name="Haas B."/>
            <person name="Abouelleil A."/>
            <person name="Allen A.W."/>
            <person name="Alvarado L."/>
            <person name="Arachchi H.M."/>
            <person name="Berlin A.M."/>
            <person name="Chapman S.B."/>
            <person name="Gainer-Dewar J."/>
            <person name="Goldberg J."/>
            <person name="Griggs A."/>
            <person name="Gujja S."/>
            <person name="Hansen M."/>
            <person name="Howarth C."/>
            <person name="Imamovic A."/>
            <person name="Ireland A."/>
            <person name="Larimer J."/>
            <person name="McCowan C."/>
            <person name="Murphy C."/>
            <person name="Pearson M."/>
            <person name="Poon T.W."/>
            <person name="Priest M."/>
            <person name="Roberts A."/>
            <person name="Saif S."/>
            <person name="Shea T."/>
            <person name="Sisk P."/>
            <person name="Sykes S."/>
            <person name="Wortman J."/>
            <person name="Nusbaum C."/>
            <person name="Birren B."/>
        </authorList>
    </citation>
    <scope>NUCLEOTIDE SEQUENCE [LARGE SCALE GENOMIC DNA]</scope>
    <source>
        <strain evidence="2 3">CBS 617.96</strain>
    </source>
</reference>
<dbReference type="AlphaFoldDB" id="W9Y1H5"/>
<proteinExistence type="predicted"/>
<dbReference type="GeneID" id="19161581"/>
<comment type="caution">
    <text evidence="2">The sequence shown here is derived from an EMBL/GenBank/DDBJ whole genome shotgun (WGS) entry which is preliminary data.</text>
</comment>
<evidence type="ECO:0000313" key="3">
    <source>
        <dbReference type="Proteomes" id="UP000019484"/>
    </source>
</evidence>
<name>W9Y1H5_9EURO</name>
<dbReference type="HOGENOM" id="CLU_185442_0_0_1"/>
<protein>
    <submittedName>
        <fullName evidence="2">Uncharacterized protein</fullName>
    </submittedName>
</protein>
<dbReference type="EMBL" id="AMWN01000006">
    <property type="protein sequence ID" value="EXJ83096.1"/>
    <property type="molecule type" value="Genomic_DNA"/>
</dbReference>
<evidence type="ECO:0000313" key="2">
    <source>
        <dbReference type="EMBL" id="EXJ83096.1"/>
    </source>
</evidence>
<sequence>SSSSLSVAAEEPAESSGADGIVTASVDGVYDDGGSATCNECLKDPGICCAVECQSGMCPKIAMENGGWTINGVKITGGGK</sequence>
<feature type="region of interest" description="Disordered" evidence="1">
    <location>
        <begin position="1"/>
        <end position="21"/>
    </location>
</feature>
<evidence type="ECO:0000256" key="1">
    <source>
        <dbReference type="SAM" id="MobiDB-lite"/>
    </source>
</evidence>
<gene>
    <name evidence="2" type="ORF">A1O1_06714</name>
</gene>
<feature type="non-terminal residue" evidence="2">
    <location>
        <position position="1"/>
    </location>
</feature>
<organism evidence="2 3">
    <name type="scientific">Capronia coronata CBS 617.96</name>
    <dbReference type="NCBI Taxonomy" id="1182541"/>
    <lineage>
        <taxon>Eukaryota</taxon>
        <taxon>Fungi</taxon>
        <taxon>Dikarya</taxon>
        <taxon>Ascomycota</taxon>
        <taxon>Pezizomycotina</taxon>
        <taxon>Eurotiomycetes</taxon>
        <taxon>Chaetothyriomycetidae</taxon>
        <taxon>Chaetothyriales</taxon>
        <taxon>Herpotrichiellaceae</taxon>
        <taxon>Capronia</taxon>
    </lineage>
</organism>
<accession>W9Y1H5</accession>
<dbReference type="OrthoDB" id="4154508at2759"/>
<dbReference type="RefSeq" id="XP_007725782.1">
    <property type="nucleotide sequence ID" value="XM_007727592.1"/>
</dbReference>
<keyword evidence="3" id="KW-1185">Reference proteome</keyword>